<keyword evidence="1" id="KW-0560">Oxidoreductase</keyword>
<dbReference type="SUPFAM" id="SSF56770">
    <property type="entry name" value="HydA/Nqo6-like"/>
    <property type="match status" value="1"/>
</dbReference>
<dbReference type="InterPro" id="IPR037024">
    <property type="entry name" value="NiFe_Hase_small_N_sf"/>
</dbReference>
<dbReference type="Pfam" id="PF01058">
    <property type="entry name" value="Oxidored_q6"/>
    <property type="match status" value="1"/>
</dbReference>
<feature type="domain" description="NADH:ubiquinone oxidoreductase-like 20kDa subunit" evidence="2">
    <location>
        <begin position="14"/>
        <end position="149"/>
    </location>
</feature>
<reference evidence="3 4" key="1">
    <citation type="journal article" date="2017" name="ISME J.">
        <title>Energy and carbon metabolisms in a deep terrestrial subsurface fluid microbial community.</title>
        <authorList>
            <person name="Momper L."/>
            <person name="Jungbluth S.P."/>
            <person name="Lee M.D."/>
            <person name="Amend J.P."/>
        </authorList>
    </citation>
    <scope>NUCLEOTIDE SEQUENCE [LARGE SCALE GENOMIC DNA]</scope>
    <source>
        <strain evidence="3">SURF_29</strain>
    </source>
</reference>
<name>A0A419DGT0_9BACT</name>
<evidence type="ECO:0000256" key="1">
    <source>
        <dbReference type="ARBA" id="ARBA00023002"/>
    </source>
</evidence>
<proteinExistence type="predicted"/>
<dbReference type="GO" id="GO:0051536">
    <property type="term" value="F:iron-sulfur cluster binding"/>
    <property type="evidence" value="ECO:0007669"/>
    <property type="project" value="InterPro"/>
</dbReference>
<dbReference type="Gene3D" id="3.40.50.700">
    <property type="entry name" value="NADH:ubiquinone oxidoreductase-like, 20kDa subunit"/>
    <property type="match status" value="1"/>
</dbReference>
<gene>
    <name evidence="3" type="ORF">C4544_00565</name>
</gene>
<dbReference type="InterPro" id="IPR006137">
    <property type="entry name" value="NADH_UbQ_OxRdtase-like_20kDa"/>
</dbReference>
<protein>
    <submittedName>
        <fullName evidence="3">Sulfhydrogenase 1 subunit delta</fullName>
    </submittedName>
</protein>
<accession>A0A419DGT0</accession>
<dbReference type="PANTHER" id="PTHR42845">
    <property type="entry name" value="COENZYME F420-REDUCING HYDROGENASE, GAMMA SUBUNIT"/>
    <property type="match status" value="1"/>
</dbReference>
<evidence type="ECO:0000313" key="3">
    <source>
        <dbReference type="EMBL" id="RJO62321.1"/>
    </source>
</evidence>
<comment type="caution">
    <text evidence="3">The sequence shown here is derived from an EMBL/GenBank/DDBJ whole genome shotgun (WGS) entry which is preliminary data.</text>
</comment>
<dbReference type="EMBL" id="QZJW01000002">
    <property type="protein sequence ID" value="RJO62321.1"/>
    <property type="molecule type" value="Genomic_DNA"/>
</dbReference>
<evidence type="ECO:0000313" key="4">
    <source>
        <dbReference type="Proteomes" id="UP000285655"/>
    </source>
</evidence>
<organism evidence="3 4">
    <name type="scientific">candidate division WS5 bacterium</name>
    <dbReference type="NCBI Taxonomy" id="2093353"/>
    <lineage>
        <taxon>Bacteria</taxon>
        <taxon>candidate division WS5</taxon>
    </lineage>
</organism>
<dbReference type="AlphaFoldDB" id="A0A419DGT0"/>
<sequence>MNKLKIGIFDLTDCEGCELQVLNLKDKLLKLAEIVDIPIWRLGKSPTGFGPFDISFIEGTPMSKDDIEVAKKVREKSKVVVALGACAHLGGVPAELDEKKRKKFLKEVYGSRYKSKSEPARPLSAYIHVNYFIHGCPIDLDEAERVIVDLLMDKNPVRPSTPVCLECKERGNPCLFLKNEPCQGPITEGGCKAVCPSNGLRCWGCQGPVKNANFGAMEKNLERIGYKDQIENIMGAFNNQEESYNNFRNKK</sequence>
<dbReference type="PANTHER" id="PTHR42845:SF3">
    <property type="entry name" value="CYTOSOLIC NIFE-HYDROGENASE, DELTA SUBUNIT"/>
    <property type="match status" value="1"/>
</dbReference>
<dbReference type="Proteomes" id="UP000285655">
    <property type="component" value="Unassembled WGS sequence"/>
</dbReference>
<dbReference type="InterPro" id="IPR051349">
    <property type="entry name" value="Hydrogenase_assoc-protein"/>
</dbReference>
<dbReference type="GO" id="GO:0016491">
    <property type="term" value="F:oxidoreductase activity"/>
    <property type="evidence" value="ECO:0007669"/>
    <property type="project" value="UniProtKB-KW"/>
</dbReference>
<evidence type="ECO:0000259" key="2">
    <source>
        <dbReference type="Pfam" id="PF01058"/>
    </source>
</evidence>